<evidence type="ECO:0000313" key="2">
    <source>
        <dbReference type="Proteomes" id="UP000095759"/>
    </source>
</evidence>
<dbReference type="EMBL" id="MEHJ01000001">
    <property type="protein sequence ID" value="OEJ28902.1"/>
    <property type="molecule type" value="Genomic_DNA"/>
</dbReference>
<sequence>MQTDQTDTVARFLRALSPANRDDVQRLPREKQEQMAEAWERYLQDDASLLTLSELDPAAAEHRAAENVIQDLL</sequence>
<keyword evidence="2" id="KW-1185">Reference proteome</keyword>
<proteinExistence type="predicted"/>
<reference evidence="1 2" key="1">
    <citation type="submission" date="2016-08" db="EMBL/GenBank/DDBJ databases">
        <title>Complete genome sequence of Streptomyces agglomeratus strain 6-3-2, a novel anti-MRSA actinomycete isolated from Wuli of Tebit, China.</title>
        <authorList>
            <person name="Chen X."/>
        </authorList>
    </citation>
    <scope>NUCLEOTIDE SEQUENCE [LARGE SCALE GENOMIC DNA]</scope>
    <source>
        <strain evidence="1 2">6-3-2</strain>
    </source>
</reference>
<name>A0A1E5PH91_9ACTN</name>
<comment type="caution">
    <text evidence="1">The sequence shown here is derived from an EMBL/GenBank/DDBJ whole genome shotgun (WGS) entry which is preliminary data.</text>
</comment>
<organism evidence="1 2">
    <name type="scientific">Streptomyces agglomeratus</name>
    <dbReference type="NCBI Taxonomy" id="285458"/>
    <lineage>
        <taxon>Bacteria</taxon>
        <taxon>Bacillati</taxon>
        <taxon>Actinomycetota</taxon>
        <taxon>Actinomycetes</taxon>
        <taxon>Kitasatosporales</taxon>
        <taxon>Streptomycetaceae</taxon>
        <taxon>Streptomyces</taxon>
    </lineage>
</organism>
<protein>
    <submittedName>
        <fullName evidence="1">Uncharacterized protein</fullName>
    </submittedName>
</protein>
<dbReference type="RefSeq" id="WP_069935754.1">
    <property type="nucleotide sequence ID" value="NZ_MEHJ01000001.1"/>
</dbReference>
<accession>A0A1E5PH91</accession>
<dbReference type="AlphaFoldDB" id="A0A1E5PH91"/>
<gene>
    <name evidence="1" type="ORF">AS594_35255</name>
</gene>
<evidence type="ECO:0000313" key="1">
    <source>
        <dbReference type="EMBL" id="OEJ28902.1"/>
    </source>
</evidence>
<dbReference type="Proteomes" id="UP000095759">
    <property type="component" value="Unassembled WGS sequence"/>
</dbReference>